<dbReference type="Proteomes" id="UP000002651">
    <property type="component" value="Chromosome"/>
</dbReference>
<evidence type="ECO:0000313" key="1">
    <source>
        <dbReference type="EMBL" id="AEP86201.1"/>
    </source>
</evidence>
<dbReference type="AlphaFoldDB" id="G4NRY1"/>
<protein>
    <submittedName>
        <fullName evidence="1">Uncharacterized protein</fullName>
    </submittedName>
</protein>
<dbReference type="STRING" id="1052585.GYO_1555"/>
<sequence>MLLIELMFSLSALSTYSSHIPPIELQFNTIIHIPVTDDMSFSSYECHLFMKKKKER</sequence>
<reference evidence="1 2" key="1">
    <citation type="journal article" date="2012" name="J. Bacteriol.">
        <title>Whole-genome sequences of Bacillus subtilis and close relatives.</title>
        <authorList>
            <person name="Earl A.M."/>
            <person name="Eppinger M."/>
            <person name="Fricke W.F."/>
            <person name="Rosovitz M.J."/>
            <person name="Rasko D.A."/>
            <person name="Daugherty S."/>
            <person name="Losick R."/>
            <person name="Kolter R."/>
            <person name="Ravel J."/>
        </authorList>
    </citation>
    <scope>NUCLEOTIDE SEQUENCE [LARGE SCALE GENOMIC DNA]</scope>
    <source>
        <strain evidence="2">DSM 15029 / JCM 12233 / NBRC 101239 / NRRL B-23049 / TU-B-10</strain>
    </source>
</reference>
<dbReference type="KEGG" id="bst:GYO_1555"/>
<accession>G4NRY1</accession>
<dbReference type="EMBL" id="CP002905">
    <property type="protein sequence ID" value="AEP86201.1"/>
    <property type="molecule type" value="Genomic_DNA"/>
</dbReference>
<organism evidence="1 2">
    <name type="scientific">Bacillus spizizenii (strain DSM 15029 / JCM 12233 / NBRC 101239 / NRRL B-23049 / TU-B-10)</name>
    <name type="common">Bacillus subtilis subsp. spizizenii</name>
    <dbReference type="NCBI Taxonomy" id="1052585"/>
    <lineage>
        <taxon>Bacteria</taxon>
        <taxon>Bacillati</taxon>
        <taxon>Bacillota</taxon>
        <taxon>Bacilli</taxon>
        <taxon>Bacillales</taxon>
        <taxon>Bacillaceae</taxon>
        <taxon>Bacillus</taxon>
    </lineage>
</organism>
<dbReference type="HOGENOM" id="CLU_3004631_0_0_9"/>
<evidence type="ECO:0000313" key="2">
    <source>
        <dbReference type="Proteomes" id="UP000002651"/>
    </source>
</evidence>
<gene>
    <name evidence="1" type="ordered locus">GYO_1555</name>
</gene>
<proteinExistence type="predicted"/>
<name>G4NRY1_BACS4</name>
<keyword evidence="2" id="KW-1185">Reference proteome</keyword>